<dbReference type="InterPro" id="IPR036068">
    <property type="entry name" value="Nicotinate_pribotase-like_C"/>
</dbReference>
<evidence type="ECO:0000256" key="4">
    <source>
        <dbReference type="ARBA" id="ARBA00022679"/>
    </source>
</evidence>
<dbReference type="EMBL" id="LUCM01001021">
    <property type="protein sequence ID" value="KAA0199620.1"/>
    <property type="molecule type" value="Genomic_DNA"/>
</dbReference>
<keyword evidence="8" id="KW-0812">Transmembrane</keyword>
<keyword evidence="2" id="KW-0662">Pyridine nucleotide biosynthesis</keyword>
<dbReference type="UniPathway" id="UPA00253"/>
<dbReference type="Pfam" id="PF04095">
    <property type="entry name" value="NAPRTase"/>
    <property type="match status" value="1"/>
</dbReference>
<keyword evidence="4" id="KW-0808">Transferase</keyword>
<comment type="pathway">
    <text evidence="5">Cofactor biosynthesis; NAD(+) biosynthesis; nicotinamide D-ribonucleotide from 5-phospho-alpha-D-ribose 1-diphosphate and nicotinamide: step 1/1.</text>
</comment>
<evidence type="ECO:0000256" key="8">
    <source>
        <dbReference type="SAM" id="Phobius"/>
    </source>
</evidence>
<evidence type="ECO:0000256" key="7">
    <source>
        <dbReference type="ARBA" id="ARBA00035036"/>
    </source>
</evidence>
<evidence type="ECO:0000313" key="11">
    <source>
        <dbReference type="Proteomes" id="UP000728185"/>
    </source>
</evidence>
<keyword evidence="8" id="KW-1133">Transmembrane helix</keyword>
<keyword evidence="11" id="KW-1185">Reference proteome</keyword>
<feature type="domain" description="Nicotinate/nicotinamide phosphoribosyltransferase" evidence="9">
    <location>
        <begin position="34"/>
        <end position="105"/>
    </location>
</feature>
<reference evidence="10" key="1">
    <citation type="submission" date="2019-05" db="EMBL/GenBank/DDBJ databases">
        <title>Annotation for the trematode Fasciolopsis buski.</title>
        <authorList>
            <person name="Choi Y.-J."/>
        </authorList>
    </citation>
    <scope>NUCLEOTIDE SEQUENCE</scope>
    <source>
        <strain evidence="10">HT</strain>
        <tissue evidence="10">Whole worm</tissue>
    </source>
</reference>
<evidence type="ECO:0000256" key="1">
    <source>
        <dbReference type="ARBA" id="ARBA00010897"/>
    </source>
</evidence>
<dbReference type="EC" id="2.4.2.12" evidence="6"/>
<dbReference type="GO" id="GO:0047280">
    <property type="term" value="F:nicotinamide phosphoribosyltransferase activity"/>
    <property type="evidence" value="ECO:0007669"/>
    <property type="project" value="UniProtKB-EC"/>
</dbReference>
<dbReference type="AlphaFoldDB" id="A0A8E0S2N3"/>
<dbReference type="InterPro" id="IPR041525">
    <property type="entry name" value="N/Namide_PRibTrfase"/>
</dbReference>
<evidence type="ECO:0000256" key="6">
    <source>
        <dbReference type="ARBA" id="ARBA00035024"/>
    </source>
</evidence>
<dbReference type="PANTHER" id="PTHR43816:SF1">
    <property type="entry name" value="NICOTINAMIDE PHOSPHORIBOSYLTRANSFERASE"/>
    <property type="match status" value="1"/>
</dbReference>
<dbReference type="Proteomes" id="UP000728185">
    <property type="component" value="Unassembled WGS sequence"/>
</dbReference>
<keyword evidence="3 10" id="KW-0328">Glycosyltransferase</keyword>
<evidence type="ECO:0000313" key="10">
    <source>
        <dbReference type="EMBL" id="KAA0199620.1"/>
    </source>
</evidence>
<evidence type="ECO:0000256" key="3">
    <source>
        <dbReference type="ARBA" id="ARBA00022676"/>
    </source>
</evidence>
<dbReference type="GO" id="GO:0009435">
    <property type="term" value="P:NAD+ biosynthetic process"/>
    <property type="evidence" value="ECO:0007669"/>
    <property type="project" value="UniProtKB-UniPathway"/>
</dbReference>
<dbReference type="InterPro" id="IPR016471">
    <property type="entry name" value="Nicotinamide_PRibTrfase"/>
</dbReference>
<protein>
    <recommendedName>
        <fullName evidence="7">Nicotinamide phosphoribosyltransferase</fullName>
        <ecNumber evidence="6">2.4.2.12</ecNumber>
    </recommendedName>
</protein>
<proteinExistence type="inferred from homology"/>
<sequence>MFSDYCGCLYLLTSLSLDVYVMFFVYRYTLEGPILESIKQAGWSTENVTFGSGGALLQQLNRDTQKCAYKCSHAVINGIGVDVNKHPITDPQKISKKGRLTLERCPTTGQYTTIQEGLGDESKVSYSPSFFYYDCLFLLLYCGSTRSD</sequence>
<comment type="similarity">
    <text evidence="1">Belongs to the NAPRTase family.</text>
</comment>
<gene>
    <name evidence="10" type="ORF">FBUS_09210</name>
</gene>
<evidence type="ECO:0000256" key="2">
    <source>
        <dbReference type="ARBA" id="ARBA00022642"/>
    </source>
</evidence>
<evidence type="ECO:0000259" key="9">
    <source>
        <dbReference type="Pfam" id="PF04095"/>
    </source>
</evidence>
<evidence type="ECO:0000256" key="5">
    <source>
        <dbReference type="ARBA" id="ARBA00035007"/>
    </source>
</evidence>
<keyword evidence="8" id="KW-0472">Membrane</keyword>
<name>A0A8E0S2N3_9TREM</name>
<comment type="caution">
    <text evidence="10">The sequence shown here is derived from an EMBL/GenBank/DDBJ whole genome shotgun (WGS) entry which is preliminary data.</text>
</comment>
<accession>A0A8E0S2N3</accession>
<organism evidence="10 11">
    <name type="scientific">Fasciolopsis buskii</name>
    <dbReference type="NCBI Taxonomy" id="27845"/>
    <lineage>
        <taxon>Eukaryota</taxon>
        <taxon>Metazoa</taxon>
        <taxon>Spiralia</taxon>
        <taxon>Lophotrochozoa</taxon>
        <taxon>Platyhelminthes</taxon>
        <taxon>Trematoda</taxon>
        <taxon>Digenea</taxon>
        <taxon>Plagiorchiida</taxon>
        <taxon>Echinostomata</taxon>
        <taxon>Echinostomatoidea</taxon>
        <taxon>Fasciolidae</taxon>
        <taxon>Fasciolopsis</taxon>
    </lineage>
</organism>
<dbReference type="Gene3D" id="3.20.20.70">
    <property type="entry name" value="Aldolase class I"/>
    <property type="match status" value="1"/>
</dbReference>
<feature type="transmembrane region" description="Helical" evidence="8">
    <location>
        <begin position="7"/>
        <end position="26"/>
    </location>
</feature>
<dbReference type="SUPFAM" id="SSF51690">
    <property type="entry name" value="Nicotinate/Quinolinate PRTase C-terminal domain-like"/>
    <property type="match status" value="1"/>
</dbReference>
<dbReference type="OrthoDB" id="10063940at2759"/>
<dbReference type="PANTHER" id="PTHR43816">
    <property type="entry name" value="NICOTINAMIDE PHOSPHORIBOSYLTRANSFERASE"/>
    <property type="match status" value="1"/>
</dbReference>
<dbReference type="InterPro" id="IPR013785">
    <property type="entry name" value="Aldolase_TIM"/>
</dbReference>